<evidence type="ECO:0000256" key="5">
    <source>
        <dbReference type="ARBA" id="ARBA00022692"/>
    </source>
</evidence>
<dbReference type="RefSeq" id="WP_094368409.1">
    <property type="nucleotide sequence ID" value="NZ_NOJY02000035.1"/>
</dbReference>
<evidence type="ECO:0000256" key="11">
    <source>
        <dbReference type="ARBA" id="ARBA00025198"/>
    </source>
</evidence>
<evidence type="ECO:0000256" key="4">
    <source>
        <dbReference type="ARBA" id="ARBA00022547"/>
    </source>
</evidence>
<dbReference type="InterPro" id="IPR005864">
    <property type="entry name" value="ATP_synth_F0_bsu_bac"/>
</dbReference>
<comment type="similarity">
    <text evidence="1 13 14">Belongs to the ATPase B chain family.</text>
</comment>
<evidence type="ECO:0000256" key="10">
    <source>
        <dbReference type="ARBA" id="ARBA00023310"/>
    </source>
</evidence>
<dbReference type="Pfam" id="PF00430">
    <property type="entry name" value="ATP-synt_B"/>
    <property type="match status" value="1"/>
</dbReference>
<evidence type="ECO:0000256" key="6">
    <source>
        <dbReference type="ARBA" id="ARBA00022781"/>
    </source>
</evidence>
<dbReference type="Proteomes" id="UP000215694">
    <property type="component" value="Unassembled WGS sequence"/>
</dbReference>
<dbReference type="AlphaFoldDB" id="A0A371J009"/>
<keyword evidence="16" id="KW-0378">Hydrolase</keyword>
<dbReference type="SUPFAM" id="SSF81573">
    <property type="entry name" value="F1F0 ATP synthase subunit B, membrane domain"/>
    <property type="match status" value="1"/>
</dbReference>
<keyword evidence="2 13" id="KW-0813">Transport</keyword>
<gene>
    <name evidence="13 16" type="primary">atpF</name>
    <name evidence="16" type="ORF">CHL78_014955</name>
</gene>
<dbReference type="PANTHER" id="PTHR33445">
    <property type="entry name" value="ATP SYNTHASE SUBUNIT B', CHLOROPLASTIC"/>
    <property type="match status" value="1"/>
</dbReference>
<comment type="subcellular location">
    <subcellularLocation>
        <location evidence="13">Cell membrane</location>
        <topology evidence="13">Single-pass membrane protein</topology>
    </subcellularLocation>
    <subcellularLocation>
        <location evidence="12">Endomembrane system</location>
        <topology evidence="12">Single-pass membrane protein</topology>
    </subcellularLocation>
</comment>
<feature type="coiled-coil region" evidence="15">
    <location>
        <begin position="64"/>
        <end position="128"/>
    </location>
</feature>
<proteinExistence type="inferred from homology"/>
<evidence type="ECO:0000256" key="2">
    <source>
        <dbReference type="ARBA" id="ARBA00022448"/>
    </source>
</evidence>
<keyword evidence="7 13" id="KW-1133">Transmembrane helix</keyword>
<evidence type="ECO:0000256" key="9">
    <source>
        <dbReference type="ARBA" id="ARBA00023136"/>
    </source>
</evidence>
<keyword evidence="15" id="KW-0175">Coiled coil</keyword>
<keyword evidence="9 13" id="KW-0472">Membrane</keyword>
<evidence type="ECO:0000256" key="13">
    <source>
        <dbReference type="HAMAP-Rule" id="MF_01398"/>
    </source>
</evidence>
<keyword evidence="3 13" id="KW-1003">Cell membrane</keyword>
<dbReference type="EMBL" id="NOJY02000035">
    <property type="protein sequence ID" value="RDY26100.1"/>
    <property type="molecule type" value="Genomic_DNA"/>
</dbReference>
<evidence type="ECO:0000256" key="1">
    <source>
        <dbReference type="ARBA" id="ARBA00005513"/>
    </source>
</evidence>
<dbReference type="NCBIfam" id="TIGR01144">
    <property type="entry name" value="ATP_synt_b"/>
    <property type="match status" value="1"/>
</dbReference>
<dbReference type="PANTHER" id="PTHR33445:SF1">
    <property type="entry name" value="ATP SYNTHASE SUBUNIT B"/>
    <property type="match status" value="1"/>
</dbReference>
<evidence type="ECO:0000256" key="15">
    <source>
        <dbReference type="SAM" id="Coils"/>
    </source>
</evidence>
<dbReference type="GO" id="GO:0045259">
    <property type="term" value="C:proton-transporting ATP synthase complex"/>
    <property type="evidence" value="ECO:0007669"/>
    <property type="project" value="UniProtKB-KW"/>
</dbReference>
<evidence type="ECO:0000256" key="12">
    <source>
        <dbReference type="ARBA" id="ARBA00037847"/>
    </source>
</evidence>
<keyword evidence="17" id="KW-1185">Reference proteome</keyword>
<dbReference type="GO" id="GO:0046933">
    <property type="term" value="F:proton-transporting ATP synthase activity, rotational mechanism"/>
    <property type="evidence" value="ECO:0007669"/>
    <property type="project" value="UniProtKB-UniRule"/>
</dbReference>
<dbReference type="OrthoDB" id="9795863at2"/>
<evidence type="ECO:0000313" key="16">
    <source>
        <dbReference type="EMBL" id="RDY26100.1"/>
    </source>
</evidence>
<keyword evidence="6 13" id="KW-0375">Hydrogen ion transport</keyword>
<comment type="function">
    <text evidence="13">Component of the F(0) channel, it forms part of the peripheral stalk, linking F(1) to F(0).</text>
</comment>
<dbReference type="InterPro" id="IPR002146">
    <property type="entry name" value="ATP_synth_b/b'su_bac/chlpt"/>
</dbReference>
<sequence>MEFKPLIGITYELLFQIVNTFLLFFILRKLLFKPVLDIMESREKEIQDNIALGEKTKTEGITFKKEYEEKINSAKNEGQEIIKQATLRAEQKSNEIITTAKQDAHSLKEKATKDVEQEREKVMNEIKNDISDIALLAASKVIEKDLDKAKHEELINNFIKEVGESK</sequence>
<evidence type="ECO:0000256" key="7">
    <source>
        <dbReference type="ARBA" id="ARBA00022989"/>
    </source>
</evidence>
<reference evidence="16 17" key="1">
    <citation type="journal article" date="2017" name="Genome Announc.">
        <title>Draft Genome Sequence of Romboutsia weinsteinii sp. nov. Strain CCRI-19649(T) Isolated from Surface Water.</title>
        <authorList>
            <person name="Maheux A.F."/>
            <person name="Boudreau D.K."/>
            <person name="Berube E."/>
            <person name="Boissinot M."/>
            <person name="Cantin P."/>
            <person name="Raymond F."/>
            <person name="Corbeil J."/>
            <person name="Omar R.F."/>
            <person name="Bergeron M.G."/>
        </authorList>
    </citation>
    <scope>NUCLEOTIDE SEQUENCE [LARGE SCALE GENOMIC DNA]</scope>
    <source>
        <strain evidence="16 17">CCRI-19649</strain>
    </source>
</reference>
<evidence type="ECO:0000313" key="17">
    <source>
        <dbReference type="Proteomes" id="UP000215694"/>
    </source>
</evidence>
<organism evidence="16 17">
    <name type="scientific">Romboutsia weinsteinii</name>
    <dbReference type="NCBI Taxonomy" id="2020949"/>
    <lineage>
        <taxon>Bacteria</taxon>
        <taxon>Bacillati</taxon>
        <taxon>Bacillota</taxon>
        <taxon>Clostridia</taxon>
        <taxon>Peptostreptococcales</taxon>
        <taxon>Peptostreptococcaceae</taxon>
        <taxon>Romboutsia</taxon>
    </lineage>
</organism>
<dbReference type="CDD" id="cd06503">
    <property type="entry name" value="ATP-synt_Fo_b"/>
    <property type="match status" value="1"/>
</dbReference>
<dbReference type="GO" id="GO:0016787">
    <property type="term" value="F:hydrolase activity"/>
    <property type="evidence" value="ECO:0007669"/>
    <property type="project" value="UniProtKB-KW"/>
</dbReference>
<dbReference type="GO" id="GO:0005886">
    <property type="term" value="C:plasma membrane"/>
    <property type="evidence" value="ECO:0007669"/>
    <property type="project" value="UniProtKB-SubCell"/>
</dbReference>
<evidence type="ECO:0000256" key="14">
    <source>
        <dbReference type="RuleBase" id="RU003848"/>
    </source>
</evidence>
<comment type="function">
    <text evidence="11 13">F(1)F(0) ATP synthase produces ATP from ADP in the presence of a proton or sodium gradient. F-type ATPases consist of two structural domains, F(1) containing the extramembraneous catalytic core and F(0) containing the membrane proton channel, linked together by a central stalk and a peripheral stalk. During catalysis, ATP synthesis in the catalytic domain of F(1) is coupled via a rotary mechanism of the central stalk subunits to proton translocation.</text>
</comment>
<protein>
    <recommendedName>
        <fullName evidence="13">ATP synthase subunit b</fullName>
    </recommendedName>
    <alternativeName>
        <fullName evidence="13">ATP synthase F(0) sector subunit b</fullName>
    </alternativeName>
    <alternativeName>
        <fullName evidence="13">ATPase subunit I</fullName>
    </alternativeName>
    <alternativeName>
        <fullName evidence="13">F-type ATPase subunit b</fullName>
        <shortName evidence="13">F-ATPase subunit b</shortName>
    </alternativeName>
</protein>
<evidence type="ECO:0000256" key="3">
    <source>
        <dbReference type="ARBA" id="ARBA00022475"/>
    </source>
</evidence>
<dbReference type="GO" id="GO:0046961">
    <property type="term" value="F:proton-transporting ATPase activity, rotational mechanism"/>
    <property type="evidence" value="ECO:0007669"/>
    <property type="project" value="TreeGrafter"/>
</dbReference>
<dbReference type="InterPro" id="IPR028987">
    <property type="entry name" value="ATP_synth_B-like_membr_sf"/>
</dbReference>
<keyword evidence="4 13" id="KW-0138">CF(0)</keyword>
<dbReference type="HAMAP" id="MF_01398">
    <property type="entry name" value="ATP_synth_b_bprime"/>
    <property type="match status" value="1"/>
</dbReference>
<accession>A0A371J009</accession>
<evidence type="ECO:0000256" key="8">
    <source>
        <dbReference type="ARBA" id="ARBA00023065"/>
    </source>
</evidence>
<comment type="caution">
    <text evidence="16">The sequence shown here is derived from an EMBL/GenBank/DDBJ whole genome shotgun (WGS) entry which is preliminary data.</text>
</comment>
<comment type="subunit">
    <text evidence="13">F-type ATPases have 2 components, F(1) - the catalytic core - and F(0) - the membrane proton channel. F(1) has five subunits: alpha(3), beta(3), gamma(1), delta(1), epsilon(1). F(0) has three main subunits: a(1), b(2) and c(10-14). The alpha and beta chains form an alternating ring which encloses part of the gamma chain. F(1) is attached to F(0) by a central stalk formed by the gamma and epsilon chains, while a peripheral stalk is formed by the delta and b chains.</text>
</comment>
<dbReference type="InterPro" id="IPR050059">
    <property type="entry name" value="ATP_synthase_B_chain"/>
</dbReference>
<keyword evidence="8 13" id="KW-0406">Ion transport</keyword>
<feature type="transmembrane region" description="Helical" evidence="13">
    <location>
        <begin position="6"/>
        <end position="27"/>
    </location>
</feature>
<dbReference type="Gene3D" id="6.10.250.1580">
    <property type="match status" value="1"/>
</dbReference>
<keyword evidence="10 13" id="KW-0066">ATP synthesis</keyword>
<dbReference type="GO" id="GO:0012505">
    <property type="term" value="C:endomembrane system"/>
    <property type="evidence" value="ECO:0007669"/>
    <property type="project" value="UniProtKB-SubCell"/>
</dbReference>
<keyword evidence="5 13" id="KW-0812">Transmembrane</keyword>
<name>A0A371J009_9FIRM</name>